<keyword evidence="2" id="KW-0472">Membrane</keyword>
<dbReference type="AlphaFoldDB" id="A0A0H2UFQ8"/>
<organism evidence="3">
    <name type="scientific">Magnaporthiopsis poae (strain ATCC 64411 / 73-15)</name>
    <name type="common">Kentucky bluegrass fungus</name>
    <name type="synonym">Magnaporthe poae</name>
    <dbReference type="NCBI Taxonomy" id="644358"/>
    <lineage>
        <taxon>Eukaryota</taxon>
        <taxon>Fungi</taxon>
        <taxon>Dikarya</taxon>
        <taxon>Ascomycota</taxon>
        <taxon>Pezizomycotina</taxon>
        <taxon>Sordariomycetes</taxon>
        <taxon>Sordariomycetidae</taxon>
        <taxon>Magnaporthales</taxon>
        <taxon>Magnaporthaceae</taxon>
        <taxon>Magnaporthiopsis</taxon>
    </lineage>
</organism>
<evidence type="ECO:0000256" key="1">
    <source>
        <dbReference type="SAM" id="MobiDB-lite"/>
    </source>
</evidence>
<feature type="region of interest" description="Disordered" evidence="1">
    <location>
        <begin position="1"/>
        <end position="43"/>
    </location>
</feature>
<dbReference type="VEuPathDB" id="FungiDB:MAPG_11988"/>
<gene>
    <name evidence="3" type="ORF">MAPG_11988</name>
</gene>
<evidence type="ECO:0000313" key="3">
    <source>
        <dbReference type="EMBL" id="KLU93049.1"/>
    </source>
</evidence>
<sequence length="129" mass="14198">MPPKTNGSVRSKPSRSSKAAAPVAAPSTNGHVVKPPRRTPAPARSRGILSVLFGLGARLLTWYAIITILFRCPETLDRCTDASPAVCVPYFQLKHIIVPHVEPYYNTYAAPYVKTVQPYYDTVDRTVLT</sequence>
<reference evidence="3" key="1">
    <citation type="submission" date="2010-05" db="EMBL/GenBank/DDBJ databases">
        <title>The Genome Sequence of Magnaporthe poae strain ATCC 64411.</title>
        <authorList>
            <consortium name="The Broad Institute Genome Sequencing Platform"/>
            <consortium name="Broad Institute Genome Sequencing Center for Infectious Disease"/>
            <person name="Ma L.-J."/>
            <person name="Dead R."/>
            <person name="Young S."/>
            <person name="Zeng Q."/>
            <person name="Koehrsen M."/>
            <person name="Alvarado L."/>
            <person name="Berlin A."/>
            <person name="Chapman S.B."/>
            <person name="Chen Z."/>
            <person name="Freedman E."/>
            <person name="Gellesch M."/>
            <person name="Goldberg J."/>
            <person name="Griggs A."/>
            <person name="Gujja S."/>
            <person name="Heilman E.R."/>
            <person name="Heiman D."/>
            <person name="Hepburn T."/>
            <person name="Howarth C."/>
            <person name="Jen D."/>
            <person name="Larson L."/>
            <person name="Mehta T."/>
            <person name="Neiman D."/>
            <person name="Pearson M."/>
            <person name="Roberts A."/>
            <person name="Saif S."/>
            <person name="Shea T."/>
            <person name="Shenoy N."/>
            <person name="Sisk P."/>
            <person name="Stolte C."/>
            <person name="Sykes S."/>
            <person name="Walk T."/>
            <person name="White J."/>
            <person name="Yandava C."/>
            <person name="Haas B."/>
            <person name="Nusbaum C."/>
            <person name="Birren B."/>
        </authorList>
    </citation>
    <scope>NUCLEOTIDE SEQUENCE</scope>
    <source>
        <strain evidence="3">ATCC 64411</strain>
    </source>
</reference>
<protein>
    <submittedName>
        <fullName evidence="3">Uncharacterized protein</fullName>
    </submittedName>
</protein>
<accession>A0A0H2UFQ8</accession>
<dbReference type="PANTHER" id="PTHR23242:SF9">
    <property type="entry name" value="TRANSCRIPTION FACTOR HOXA13"/>
    <property type="match status" value="1"/>
</dbReference>
<reference evidence="3" key="2">
    <citation type="submission" date="2011-03" db="EMBL/GenBank/DDBJ databases">
        <title>Annotation of Magnaporthe poae ATCC 64411.</title>
        <authorList>
            <person name="Ma L.-J."/>
            <person name="Dead R."/>
            <person name="Young S.K."/>
            <person name="Zeng Q."/>
            <person name="Gargeya S."/>
            <person name="Fitzgerald M."/>
            <person name="Haas B."/>
            <person name="Abouelleil A."/>
            <person name="Alvarado L."/>
            <person name="Arachchi H.M."/>
            <person name="Berlin A."/>
            <person name="Brown A."/>
            <person name="Chapman S.B."/>
            <person name="Chen Z."/>
            <person name="Dunbar C."/>
            <person name="Freedman E."/>
            <person name="Gearin G."/>
            <person name="Gellesch M."/>
            <person name="Goldberg J."/>
            <person name="Griggs A."/>
            <person name="Gujja S."/>
            <person name="Heiman D."/>
            <person name="Howarth C."/>
            <person name="Larson L."/>
            <person name="Lui A."/>
            <person name="MacDonald P.J.P."/>
            <person name="Mehta T."/>
            <person name="Montmayeur A."/>
            <person name="Murphy C."/>
            <person name="Neiman D."/>
            <person name="Pearson M."/>
            <person name="Priest M."/>
            <person name="Roberts A."/>
            <person name="Saif S."/>
            <person name="Shea T."/>
            <person name="Shenoy N."/>
            <person name="Sisk P."/>
            <person name="Stolte C."/>
            <person name="Sykes S."/>
            <person name="Yandava C."/>
            <person name="Wortman J."/>
            <person name="Nusbaum C."/>
            <person name="Birren B."/>
        </authorList>
    </citation>
    <scope>NUCLEOTIDE SEQUENCE</scope>
    <source>
        <strain evidence="3">ATCC 64411</strain>
    </source>
</reference>
<dbReference type="EMBL" id="GL877071">
    <property type="protein sequence ID" value="KLU93049.1"/>
    <property type="molecule type" value="Genomic_DNA"/>
</dbReference>
<dbReference type="PANTHER" id="PTHR23242">
    <property type="entry name" value="TRANSCRIPTION FACTOR HOXA13"/>
    <property type="match status" value="1"/>
</dbReference>
<keyword evidence="2" id="KW-0812">Transmembrane</keyword>
<feature type="compositionally biased region" description="Low complexity" evidence="1">
    <location>
        <begin position="8"/>
        <end position="27"/>
    </location>
</feature>
<feature type="transmembrane region" description="Helical" evidence="2">
    <location>
        <begin position="47"/>
        <end position="70"/>
    </location>
</feature>
<evidence type="ECO:0000256" key="2">
    <source>
        <dbReference type="SAM" id="Phobius"/>
    </source>
</evidence>
<dbReference type="OrthoDB" id="3260408at2759"/>
<proteinExistence type="predicted"/>
<name>A0A0H2UFQ8_MAGP6</name>
<keyword evidence="2" id="KW-1133">Transmembrane helix</keyword>
<feature type="non-terminal residue" evidence="3">
    <location>
        <position position="129"/>
    </location>
</feature>